<dbReference type="PROSITE" id="PS00455">
    <property type="entry name" value="AMP_BINDING"/>
    <property type="match status" value="1"/>
</dbReference>
<dbReference type="AlphaFoldDB" id="A0A165FBS7"/>
<dbReference type="PANTHER" id="PTHR24096">
    <property type="entry name" value="LONG-CHAIN-FATTY-ACID--COA LIGASE"/>
    <property type="match status" value="1"/>
</dbReference>
<dbReference type="InterPro" id="IPR042099">
    <property type="entry name" value="ANL_N_sf"/>
</dbReference>
<accession>A0A165FBS7</accession>
<evidence type="ECO:0000313" key="4">
    <source>
        <dbReference type="EMBL" id="KZT56519.1"/>
    </source>
</evidence>
<evidence type="ECO:0000256" key="1">
    <source>
        <dbReference type="ARBA" id="ARBA00006432"/>
    </source>
</evidence>
<dbReference type="EMBL" id="KV423976">
    <property type="protein sequence ID" value="KZT56519.1"/>
    <property type="molecule type" value="Genomic_DNA"/>
</dbReference>
<comment type="similarity">
    <text evidence="1">Belongs to the ATP-dependent AMP-binding enzyme family.</text>
</comment>
<sequence>MVYKSQFPPYDLSGARRSVFEYVFSGQINGDKPAFIDGVNESRRITRNELRELSLSLAYGLRNTLTQRHGLSLRRGDVVLVFSPNSLEYPVMSSPPQAAAGIRVSPANAAYTPKELAFQYKDCTAKYVFVDPVLLPILLETFKIMGVSEADARRRIVLLAFSDRIDEKFRGWIKLDDLIGVDKAKVEKFDGEHVNTTLFLPYSSGTSGLPKGVEITHFNVNSLVTFSWAEEVYESDVVLAVLPFFHIYGLTQLVMVNVFRGATTIILPRFDLNNFCTAIQKFRVTFVYVVPPILIVLATHPLVDKFDFSSLRLFVSGAAPLSADTAARAQNRLRARGSNVTVYQGYGLTETSPTSHTMMTWAVETKGGSVGRLLPNLEARLVGEDDESDVQPGQSGELWIKGPTIMRGYWRNDKATKASVTPDGWFKTGDIAVLDEEGFYFIVDRKKELIKYKGFQGL</sequence>
<gene>
    <name evidence="4" type="ORF">CALCODRAFT_497293</name>
</gene>
<organism evidence="4 5">
    <name type="scientific">Calocera cornea HHB12733</name>
    <dbReference type="NCBI Taxonomy" id="1353952"/>
    <lineage>
        <taxon>Eukaryota</taxon>
        <taxon>Fungi</taxon>
        <taxon>Dikarya</taxon>
        <taxon>Basidiomycota</taxon>
        <taxon>Agaricomycotina</taxon>
        <taxon>Dacrymycetes</taxon>
        <taxon>Dacrymycetales</taxon>
        <taxon>Dacrymycetaceae</taxon>
        <taxon>Calocera</taxon>
    </lineage>
</organism>
<evidence type="ECO:0000313" key="5">
    <source>
        <dbReference type="Proteomes" id="UP000076842"/>
    </source>
</evidence>
<keyword evidence="5" id="KW-1185">Reference proteome</keyword>
<dbReference type="InParanoid" id="A0A165FBS7"/>
<dbReference type="OrthoDB" id="1898221at2759"/>
<dbReference type="GO" id="GO:0016405">
    <property type="term" value="F:CoA-ligase activity"/>
    <property type="evidence" value="ECO:0007669"/>
    <property type="project" value="TreeGrafter"/>
</dbReference>
<dbReference type="InterPro" id="IPR020845">
    <property type="entry name" value="AMP-binding_CS"/>
</dbReference>
<evidence type="ECO:0000259" key="3">
    <source>
        <dbReference type="Pfam" id="PF00501"/>
    </source>
</evidence>
<dbReference type="SUPFAM" id="SSF56801">
    <property type="entry name" value="Acetyl-CoA synthetase-like"/>
    <property type="match status" value="1"/>
</dbReference>
<evidence type="ECO:0000256" key="2">
    <source>
        <dbReference type="ARBA" id="ARBA00022598"/>
    </source>
</evidence>
<feature type="domain" description="AMP-dependent synthetase/ligase" evidence="3">
    <location>
        <begin position="29"/>
        <end position="410"/>
    </location>
</feature>
<proteinExistence type="inferred from homology"/>
<dbReference type="Proteomes" id="UP000076842">
    <property type="component" value="Unassembled WGS sequence"/>
</dbReference>
<protein>
    <submittedName>
        <fullName evidence="4">Acetyl-CoA synthetase-like protein</fullName>
    </submittedName>
</protein>
<dbReference type="Pfam" id="PF00501">
    <property type="entry name" value="AMP-binding"/>
    <property type="match status" value="1"/>
</dbReference>
<dbReference type="STRING" id="1353952.A0A165FBS7"/>
<keyword evidence="2" id="KW-0436">Ligase</keyword>
<dbReference type="Gene3D" id="3.40.50.12780">
    <property type="entry name" value="N-terminal domain of ligase-like"/>
    <property type="match status" value="1"/>
</dbReference>
<dbReference type="PANTHER" id="PTHR24096:SF149">
    <property type="entry name" value="AMP-BINDING DOMAIN-CONTAINING PROTEIN-RELATED"/>
    <property type="match status" value="1"/>
</dbReference>
<dbReference type="InterPro" id="IPR000873">
    <property type="entry name" value="AMP-dep_synth/lig_dom"/>
</dbReference>
<name>A0A165FBS7_9BASI</name>
<reference evidence="4 5" key="1">
    <citation type="journal article" date="2016" name="Mol. Biol. Evol.">
        <title>Comparative Genomics of Early-Diverging Mushroom-Forming Fungi Provides Insights into the Origins of Lignocellulose Decay Capabilities.</title>
        <authorList>
            <person name="Nagy L.G."/>
            <person name="Riley R."/>
            <person name="Tritt A."/>
            <person name="Adam C."/>
            <person name="Daum C."/>
            <person name="Floudas D."/>
            <person name="Sun H."/>
            <person name="Yadav J.S."/>
            <person name="Pangilinan J."/>
            <person name="Larsson K.H."/>
            <person name="Matsuura K."/>
            <person name="Barry K."/>
            <person name="Labutti K."/>
            <person name="Kuo R."/>
            <person name="Ohm R.A."/>
            <person name="Bhattacharya S.S."/>
            <person name="Shirouzu T."/>
            <person name="Yoshinaga Y."/>
            <person name="Martin F.M."/>
            <person name="Grigoriev I.V."/>
            <person name="Hibbett D.S."/>
        </authorList>
    </citation>
    <scope>NUCLEOTIDE SEQUENCE [LARGE SCALE GENOMIC DNA]</scope>
    <source>
        <strain evidence="4 5">HHB12733</strain>
    </source>
</reference>